<organism evidence="14 15">
    <name type="scientific">Mycoplasmopsis equigenitalium</name>
    <dbReference type="NCBI Taxonomy" id="114883"/>
    <lineage>
        <taxon>Bacteria</taxon>
        <taxon>Bacillati</taxon>
        <taxon>Mycoplasmatota</taxon>
        <taxon>Mycoplasmoidales</taxon>
        <taxon>Metamycoplasmataceae</taxon>
        <taxon>Mycoplasmopsis</taxon>
    </lineage>
</organism>
<dbReference type="PANTHER" id="PTHR11777">
    <property type="entry name" value="ALANYL-TRNA SYNTHETASE"/>
    <property type="match status" value="1"/>
</dbReference>
<dbReference type="InterPro" id="IPR050058">
    <property type="entry name" value="Ala-tRNA_ligase"/>
</dbReference>
<feature type="binding site" evidence="11">
    <location>
        <position position="665"/>
    </location>
    <ligand>
        <name>Zn(2+)</name>
        <dbReference type="ChEBI" id="CHEBI:29105"/>
    </ligand>
</feature>
<gene>
    <name evidence="11 14" type="primary">alaS</name>
    <name evidence="14" type="ORF">NPA09_01740</name>
</gene>
<dbReference type="InterPro" id="IPR018165">
    <property type="entry name" value="Ala-tRNA-synth_IIc_core"/>
</dbReference>
<feature type="coiled-coil region" evidence="12">
    <location>
        <begin position="707"/>
        <end position="769"/>
    </location>
</feature>
<dbReference type="InterPro" id="IPR012947">
    <property type="entry name" value="tRNA_SAD"/>
</dbReference>
<keyword evidence="2 11" id="KW-0820">tRNA-binding</keyword>
<sequence>MLNSKQIRTMWLEFFKSKDHLIVEPKSLIPIKDNSLLWINSGVATLKDYFSGKKKPPHPRLTNSQKAIRTNDIENVGVTTRHHTFFEMLGNFSIGDYFKKEAIAWGAEFVIKHLKLSPEKIYVTYFKEDLETRDLWIKHGIDPIHMVPGDKKTNFWEHGLGPCGPNTEIFYDRGEKFDKRGVELIAHDIDNDRFIEIWNIVFSTFNHLGDGKYTELKQKNIDTGAGLERIVSIMQDAPTNYDTDLFIPIIKEIEKLTPYKYDINNYFTKEKEQAQINTSFKIIADHMRTVANAIGDGASVSNIGRGYIIRRLIRRSYYQSFILKIKDKTFLYKLIKTIKETLPFEYDVKKVESVVKNEELLFAKTIEKGRKLLLDLIAAKKVINEKTVFQLYETYGFPFELTIEILKEYNIEVDAKKLENEKAIHADKSRNKQVSGMTKAINSLALVSRKISEFTGYETMEGKAKILFMADAEKEISSSKDKCYLILDRTPFYATSGGQNHDNGYMLQADNKIQILDVFKDKNNNHVHFVKGVVKKDLPLECFVDKERRYGMMRNHSSTHIVFSIMRQVLGNHIVQLGSDITDERFTFDFPSERKLTKAEIDKIEEKFKEFIEKDIKRDYHVITLNEAKKQNVYMTLEEMEYMNPNAVRMVDFKEITKDLCGGTHVPNTGFIEAFKIVSVEKKQAGVYRLRAITTNKLVDKYYKDSLQNVNQELDVLKEKITKFDSKFKFKNFNNKDQKQQLLALENYLEELKNELVKLSKLEAKKHENLELEFKTKNIGGKEVVYSFEVPAQVLNVQAATQREKHKNSIVILGSKQESGMILCVGSHLVDSNKLLQKIFAKTNGKGGGNAIFAIGKLSDDSNLLKVIESAVKDA</sequence>
<evidence type="ECO:0000259" key="13">
    <source>
        <dbReference type="PROSITE" id="PS50860"/>
    </source>
</evidence>
<evidence type="ECO:0000256" key="12">
    <source>
        <dbReference type="SAM" id="Coils"/>
    </source>
</evidence>
<dbReference type="SUPFAM" id="SSF55681">
    <property type="entry name" value="Class II aaRS and biotin synthetases"/>
    <property type="match status" value="1"/>
</dbReference>
<evidence type="ECO:0000256" key="1">
    <source>
        <dbReference type="ARBA" id="ARBA00008226"/>
    </source>
</evidence>
<keyword evidence="4 11" id="KW-0547">Nucleotide-binding</keyword>
<dbReference type="Gene3D" id="2.40.30.130">
    <property type="match status" value="1"/>
</dbReference>
<keyword evidence="7 11" id="KW-0648">Protein biosynthesis</keyword>
<feature type="binding site" evidence="11">
    <location>
        <position position="560"/>
    </location>
    <ligand>
        <name>Zn(2+)</name>
        <dbReference type="ChEBI" id="CHEBI:29105"/>
    </ligand>
</feature>
<comment type="domain">
    <text evidence="11">Consists of three domains; the N-terminal catalytic domain, the editing domain and the C-terminal C-Ala domain. The editing domain removes incorrectly charged amino acids, while the C-Ala domain, along with tRNA(Ala), serves as a bridge to cooperatively bring together the editing and aminoacylation centers thus stimulating deacylation of misacylated tRNAs.</text>
</comment>
<dbReference type="EC" id="6.1.1.7" evidence="11"/>
<dbReference type="SUPFAM" id="SSF55186">
    <property type="entry name" value="ThrRS/AlaRS common domain"/>
    <property type="match status" value="1"/>
</dbReference>
<dbReference type="Proteomes" id="UP001059576">
    <property type="component" value="Chromosome"/>
</dbReference>
<dbReference type="InterPro" id="IPR045864">
    <property type="entry name" value="aa-tRNA-synth_II/BPL/LPL"/>
</dbReference>
<proteinExistence type="inferred from homology"/>
<dbReference type="InterPro" id="IPR018162">
    <property type="entry name" value="Ala-tRNA-ligase_IIc_anticod-bd"/>
</dbReference>
<evidence type="ECO:0000256" key="11">
    <source>
        <dbReference type="HAMAP-Rule" id="MF_00036"/>
    </source>
</evidence>
<evidence type="ECO:0000256" key="6">
    <source>
        <dbReference type="ARBA" id="ARBA00022884"/>
    </source>
</evidence>
<dbReference type="Gene3D" id="3.30.980.10">
    <property type="entry name" value="Threonyl-trna Synthetase, Chain A, domain 2"/>
    <property type="match status" value="1"/>
</dbReference>
<protein>
    <recommendedName>
        <fullName evidence="11">Alanine--tRNA ligase</fullName>
        <ecNumber evidence="11">6.1.1.7</ecNumber>
    </recommendedName>
    <alternativeName>
        <fullName evidence="11">Alanyl-tRNA synthetase</fullName>
        <shortName evidence="11">AlaRS</shortName>
    </alternativeName>
</protein>
<dbReference type="SUPFAM" id="SSF50447">
    <property type="entry name" value="Translation proteins"/>
    <property type="match status" value="1"/>
</dbReference>
<dbReference type="PRINTS" id="PR00980">
    <property type="entry name" value="TRNASYNTHALA"/>
</dbReference>
<evidence type="ECO:0000313" key="14">
    <source>
        <dbReference type="EMBL" id="UUD37274.1"/>
    </source>
</evidence>
<dbReference type="RefSeq" id="WP_129721784.1">
    <property type="nucleotide sequence ID" value="NZ_CP101808.1"/>
</dbReference>
<dbReference type="Gene3D" id="3.30.930.10">
    <property type="entry name" value="Bira Bifunctional Protein, Domain 2"/>
    <property type="match status" value="1"/>
</dbReference>
<evidence type="ECO:0000256" key="4">
    <source>
        <dbReference type="ARBA" id="ARBA00022741"/>
    </source>
</evidence>
<dbReference type="SMART" id="SM00863">
    <property type="entry name" value="tRNA_SAD"/>
    <property type="match status" value="1"/>
</dbReference>
<keyword evidence="3 11" id="KW-0436">Ligase</keyword>
<dbReference type="InterPro" id="IPR009000">
    <property type="entry name" value="Transl_B-barrel_sf"/>
</dbReference>
<name>A0ABY5J1Z2_9BACT</name>
<dbReference type="HAMAP" id="MF_00036_B">
    <property type="entry name" value="Ala_tRNA_synth_B"/>
    <property type="match status" value="1"/>
</dbReference>
<evidence type="ECO:0000313" key="15">
    <source>
        <dbReference type="Proteomes" id="UP001059576"/>
    </source>
</evidence>
<keyword evidence="6 11" id="KW-0694">RNA-binding</keyword>
<feature type="domain" description="Alanyl-transfer RNA synthetases family profile" evidence="13">
    <location>
        <begin position="2"/>
        <end position="704"/>
    </location>
</feature>
<evidence type="ECO:0000256" key="10">
    <source>
        <dbReference type="ARBA" id="ARBA00048300"/>
    </source>
</evidence>
<dbReference type="SUPFAM" id="SSF101353">
    <property type="entry name" value="Putative anticodon-binding domain of alanyl-tRNA synthetase (AlaRS)"/>
    <property type="match status" value="1"/>
</dbReference>
<dbReference type="InterPro" id="IPR002318">
    <property type="entry name" value="Ala-tRNA-lgiase_IIc"/>
</dbReference>
<evidence type="ECO:0000256" key="8">
    <source>
        <dbReference type="ARBA" id="ARBA00023146"/>
    </source>
</evidence>
<keyword evidence="11" id="KW-0963">Cytoplasm</keyword>
<feature type="binding site" evidence="11">
    <location>
        <position position="661"/>
    </location>
    <ligand>
        <name>Zn(2+)</name>
        <dbReference type="ChEBI" id="CHEBI:29105"/>
    </ligand>
</feature>
<feature type="binding site" evidence="11">
    <location>
        <position position="556"/>
    </location>
    <ligand>
        <name>Zn(2+)</name>
        <dbReference type="ChEBI" id="CHEBI:29105"/>
    </ligand>
</feature>
<dbReference type="PANTHER" id="PTHR11777:SF9">
    <property type="entry name" value="ALANINE--TRNA LIGASE, CYTOPLASMIC"/>
    <property type="match status" value="1"/>
</dbReference>
<evidence type="ECO:0000256" key="2">
    <source>
        <dbReference type="ARBA" id="ARBA00022555"/>
    </source>
</evidence>
<comment type="similarity">
    <text evidence="1 11">Belongs to the class-II aminoacyl-tRNA synthetase family.</text>
</comment>
<dbReference type="NCBIfam" id="TIGR00344">
    <property type="entry name" value="alaS"/>
    <property type="match status" value="1"/>
</dbReference>
<comment type="cofactor">
    <cofactor evidence="11">
        <name>Zn(2+)</name>
        <dbReference type="ChEBI" id="CHEBI:29105"/>
    </cofactor>
    <text evidence="11">Binds 1 zinc ion per subunit.</text>
</comment>
<evidence type="ECO:0000256" key="5">
    <source>
        <dbReference type="ARBA" id="ARBA00022840"/>
    </source>
</evidence>
<comment type="function">
    <text evidence="9 11">Catalyzes the attachment of alanine to tRNA(Ala) in a two-step reaction: alanine is first activated by ATP to form Ala-AMP and then transferred to the acceptor end of tRNA(Ala). Also edits incorrectly charged Ser-tRNA(Ala) and Gly-tRNA(Ala) via its editing domain.</text>
</comment>
<dbReference type="InterPro" id="IPR018163">
    <property type="entry name" value="Thr/Ala-tRNA-synth_IIc_edit"/>
</dbReference>
<dbReference type="Pfam" id="PF01411">
    <property type="entry name" value="tRNA-synt_2c"/>
    <property type="match status" value="1"/>
</dbReference>
<dbReference type="Gene3D" id="3.10.310.40">
    <property type="match status" value="1"/>
</dbReference>
<keyword evidence="11" id="KW-0862">Zinc</keyword>
<dbReference type="InterPro" id="IPR023033">
    <property type="entry name" value="Ala_tRNA_ligase_euk/bac"/>
</dbReference>
<evidence type="ECO:0000256" key="7">
    <source>
        <dbReference type="ARBA" id="ARBA00022917"/>
    </source>
</evidence>
<reference evidence="14" key="1">
    <citation type="submission" date="2022-07" db="EMBL/GenBank/DDBJ databases">
        <title>Complete genome of Mycoplasma equigenitalium type strain T37.</title>
        <authorList>
            <person name="Spergser J."/>
        </authorList>
    </citation>
    <scope>NUCLEOTIDE SEQUENCE</scope>
    <source>
        <strain evidence="14">T37</strain>
    </source>
</reference>
<dbReference type="Pfam" id="PF07973">
    <property type="entry name" value="tRNA_SAD"/>
    <property type="match status" value="1"/>
</dbReference>
<keyword evidence="8 11" id="KW-0030">Aminoacyl-tRNA synthetase</keyword>
<dbReference type="InterPro" id="IPR018164">
    <property type="entry name" value="Ala-tRNA-synth_IIc_N"/>
</dbReference>
<dbReference type="CDD" id="cd00673">
    <property type="entry name" value="AlaRS_core"/>
    <property type="match status" value="1"/>
</dbReference>
<dbReference type="GO" id="GO:0004813">
    <property type="term" value="F:alanine-tRNA ligase activity"/>
    <property type="evidence" value="ECO:0007669"/>
    <property type="project" value="UniProtKB-EC"/>
</dbReference>
<comment type="subcellular location">
    <subcellularLocation>
        <location evidence="11">Cytoplasm</location>
    </subcellularLocation>
</comment>
<keyword evidence="15" id="KW-1185">Reference proteome</keyword>
<comment type="catalytic activity">
    <reaction evidence="10 11">
        <text>tRNA(Ala) + L-alanine + ATP = L-alanyl-tRNA(Ala) + AMP + diphosphate</text>
        <dbReference type="Rhea" id="RHEA:12540"/>
        <dbReference type="Rhea" id="RHEA-COMP:9657"/>
        <dbReference type="Rhea" id="RHEA-COMP:9923"/>
        <dbReference type="ChEBI" id="CHEBI:30616"/>
        <dbReference type="ChEBI" id="CHEBI:33019"/>
        <dbReference type="ChEBI" id="CHEBI:57972"/>
        <dbReference type="ChEBI" id="CHEBI:78442"/>
        <dbReference type="ChEBI" id="CHEBI:78497"/>
        <dbReference type="ChEBI" id="CHEBI:456215"/>
        <dbReference type="EC" id="6.1.1.7"/>
    </reaction>
</comment>
<keyword evidence="5 11" id="KW-0067">ATP-binding</keyword>
<dbReference type="EMBL" id="CP101808">
    <property type="protein sequence ID" value="UUD37274.1"/>
    <property type="molecule type" value="Genomic_DNA"/>
</dbReference>
<dbReference type="PROSITE" id="PS50860">
    <property type="entry name" value="AA_TRNA_LIGASE_II_ALA"/>
    <property type="match status" value="1"/>
</dbReference>
<keyword evidence="12" id="KW-0175">Coiled coil</keyword>
<evidence type="ECO:0000256" key="9">
    <source>
        <dbReference type="ARBA" id="ARBA00024779"/>
    </source>
</evidence>
<keyword evidence="11" id="KW-0479">Metal-binding</keyword>
<evidence type="ECO:0000256" key="3">
    <source>
        <dbReference type="ARBA" id="ARBA00022598"/>
    </source>
</evidence>
<accession>A0ABY5J1Z2</accession>